<feature type="compositionally biased region" description="Low complexity" evidence="1">
    <location>
        <begin position="22"/>
        <end position="33"/>
    </location>
</feature>
<evidence type="ECO:0000313" key="2">
    <source>
        <dbReference type="EMBL" id="OIQ72271.1"/>
    </source>
</evidence>
<gene>
    <name evidence="2" type="ORF">GALL_461070</name>
</gene>
<dbReference type="EMBL" id="MLJW01003345">
    <property type="protein sequence ID" value="OIQ72271.1"/>
    <property type="molecule type" value="Genomic_DNA"/>
</dbReference>
<organism evidence="2">
    <name type="scientific">mine drainage metagenome</name>
    <dbReference type="NCBI Taxonomy" id="410659"/>
    <lineage>
        <taxon>unclassified sequences</taxon>
        <taxon>metagenomes</taxon>
        <taxon>ecological metagenomes</taxon>
    </lineage>
</organism>
<proteinExistence type="predicted"/>
<feature type="region of interest" description="Disordered" evidence="1">
    <location>
        <begin position="16"/>
        <end position="55"/>
    </location>
</feature>
<reference evidence="2" key="1">
    <citation type="submission" date="2016-10" db="EMBL/GenBank/DDBJ databases">
        <title>Sequence of Gallionella enrichment culture.</title>
        <authorList>
            <person name="Poehlein A."/>
            <person name="Muehling M."/>
            <person name="Daniel R."/>
        </authorList>
    </citation>
    <scope>NUCLEOTIDE SEQUENCE</scope>
</reference>
<sequence>MTEANHPGCNVRIRDEAGALVTSGTGTPPAGTGADTGGASGPGTAAPSRRGSTGSFISMDVESFTLAI</sequence>
<name>A0A1J5PWR8_9ZZZZ</name>
<dbReference type="AlphaFoldDB" id="A0A1J5PWR8"/>
<comment type="caution">
    <text evidence="2">The sequence shown here is derived from an EMBL/GenBank/DDBJ whole genome shotgun (WGS) entry which is preliminary data.</text>
</comment>
<protein>
    <submittedName>
        <fullName evidence="2">Uncharacterized protein</fullName>
    </submittedName>
</protein>
<accession>A0A1J5PWR8</accession>
<evidence type="ECO:0000256" key="1">
    <source>
        <dbReference type="SAM" id="MobiDB-lite"/>
    </source>
</evidence>